<dbReference type="EnsemblProtists" id="EKX48303">
    <property type="protein sequence ID" value="EKX48303"/>
    <property type="gene ID" value="GUITHDRAFT_105910"/>
</dbReference>
<evidence type="ECO:0000313" key="5">
    <source>
        <dbReference type="Proteomes" id="UP000011087"/>
    </source>
</evidence>
<dbReference type="AlphaFoldDB" id="L1JIG7"/>
<gene>
    <name evidence="3" type="ORF">GUITHDRAFT_105910</name>
</gene>
<feature type="compositionally biased region" description="Basic and acidic residues" evidence="1">
    <location>
        <begin position="159"/>
        <end position="168"/>
    </location>
</feature>
<feature type="domain" description="PDZ" evidence="2">
    <location>
        <begin position="8"/>
        <end position="79"/>
    </location>
</feature>
<dbReference type="RefSeq" id="XP_005835283.1">
    <property type="nucleotide sequence ID" value="XM_005835226.1"/>
</dbReference>
<dbReference type="EMBL" id="JH992986">
    <property type="protein sequence ID" value="EKX48303.1"/>
    <property type="molecule type" value="Genomic_DNA"/>
</dbReference>
<proteinExistence type="predicted"/>
<dbReference type="GeneID" id="17304913"/>
<sequence length="272" mass="30751">MEDCEQAYGIGVQFKVSEGKAVVSYIRADGPSSNLDIAIGDELQSVDGQNIDVSHFDHVAVLIRGSQGTQVRLTLKRDGEKKEVVATRSVQLSTKMYTSRPMLACQVPTEDDEEGSDTRRRLLQSRNPRPLSSLPNNEEYGNTTWMPDSKHDKKKHGSRSMERSEDNDGIDVLKKKCNYLNRENKILTDELASELSVLDTAARKQLLKTLQDEDKNPWSNLLGSIGQKENQNMPTKDHWAQESMSSPTMEAIPWYERVFTCGKRFPDFVVKN</sequence>
<reference evidence="5" key="2">
    <citation type="submission" date="2012-11" db="EMBL/GenBank/DDBJ databases">
        <authorList>
            <person name="Kuo A."/>
            <person name="Curtis B.A."/>
            <person name="Tanifuji G."/>
            <person name="Burki F."/>
            <person name="Gruber A."/>
            <person name="Irimia M."/>
            <person name="Maruyama S."/>
            <person name="Arias M.C."/>
            <person name="Ball S.G."/>
            <person name="Gile G.H."/>
            <person name="Hirakawa Y."/>
            <person name="Hopkins J.F."/>
            <person name="Rensing S.A."/>
            <person name="Schmutz J."/>
            <person name="Symeonidi A."/>
            <person name="Elias M."/>
            <person name="Eveleigh R.J."/>
            <person name="Herman E.K."/>
            <person name="Klute M.J."/>
            <person name="Nakayama T."/>
            <person name="Obornik M."/>
            <person name="Reyes-Prieto A."/>
            <person name="Armbrust E.V."/>
            <person name="Aves S.J."/>
            <person name="Beiko R.G."/>
            <person name="Coutinho P."/>
            <person name="Dacks J.B."/>
            <person name="Durnford D.G."/>
            <person name="Fast N.M."/>
            <person name="Green B.R."/>
            <person name="Grisdale C."/>
            <person name="Hempe F."/>
            <person name="Henrissat B."/>
            <person name="Hoppner M.P."/>
            <person name="Ishida K.-I."/>
            <person name="Kim E."/>
            <person name="Koreny L."/>
            <person name="Kroth P.G."/>
            <person name="Liu Y."/>
            <person name="Malik S.-B."/>
            <person name="Maier U.G."/>
            <person name="McRose D."/>
            <person name="Mock T."/>
            <person name="Neilson J.A."/>
            <person name="Onodera N.T."/>
            <person name="Poole A.M."/>
            <person name="Pritham E.J."/>
            <person name="Richards T.A."/>
            <person name="Rocap G."/>
            <person name="Roy S.W."/>
            <person name="Sarai C."/>
            <person name="Schaack S."/>
            <person name="Shirato S."/>
            <person name="Slamovits C.H."/>
            <person name="Spencer D.F."/>
            <person name="Suzuki S."/>
            <person name="Worden A.Z."/>
            <person name="Zauner S."/>
            <person name="Barry K."/>
            <person name="Bell C."/>
            <person name="Bharti A.K."/>
            <person name="Crow J.A."/>
            <person name="Grimwood J."/>
            <person name="Kramer R."/>
            <person name="Lindquist E."/>
            <person name="Lucas S."/>
            <person name="Salamov A."/>
            <person name="McFadden G.I."/>
            <person name="Lane C.E."/>
            <person name="Keeling P.J."/>
            <person name="Gray M.W."/>
            <person name="Grigoriev I.V."/>
            <person name="Archibald J.M."/>
        </authorList>
    </citation>
    <scope>NUCLEOTIDE SEQUENCE</scope>
    <source>
        <strain evidence="5">CCMP2712</strain>
    </source>
</reference>
<evidence type="ECO:0000259" key="2">
    <source>
        <dbReference type="SMART" id="SM00228"/>
    </source>
</evidence>
<organism evidence="3">
    <name type="scientific">Guillardia theta (strain CCMP2712)</name>
    <name type="common">Cryptophyte</name>
    <dbReference type="NCBI Taxonomy" id="905079"/>
    <lineage>
        <taxon>Eukaryota</taxon>
        <taxon>Cryptophyceae</taxon>
        <taxon>Pyrenomonadales</taxon>
        <taxon>Geminigeraceae</taxon>
        <taxon>Guillardia</taxon>
    </lineage>
</organism>
<dbReference type="PaxDb" id="55529-EKX48303"/>
<name>L1JIG7_GUITC</name>
<evidence type="ECO:0000256" key="1">
    <source>
        <dbReference type="SAM" id="MobiDB-lite"/>
    </source>
</evidence>
<dbReference type="KEGG" id="gtt:GUITHDRAFT_105910"/>
<keyword evidence="5" id="KW-1185">Reference proteome</keyword>
<dbReference type="Pfam" id="PF13180">
    <property type="entry name" value="PDZ_2"/>
    <property type="match status" value="1"/>
</dbReference>
<evidence type="ECO:0000313" key="4">
    <source>
        <dbReference type="EnsemblProtists" id="EKX48303"/>
    </source>
</evidence>
<dbReference type="Proteomes" id="UP000011087">
    <property type="component" value="Unassembled WGS sequence"/>
</dbReference>
<reference evidence="4" key="3">
    <citation type="submission" date="2016-03" db="UniProtKB">
        <authorList>
            <consortium name="EnsemblProtists"/>
        </authorList>
    </citation>
    <scope>IDENTIFICATION</scope>
</reference>
<accession>L1JIG7</accession>
<dbReference type="HOGENOM" id="CLU_1024670_0_0_1"/>
<dbReference type="SUPFAM" id="SSF50156">
    <property type="entry name" value="PDZ domain-like"/>
    <property type="match status" value="1"/>
</dbReference>
<reference evidence="3 5" key="1">
    <citation type="journal article" date="2012" name="Nature">
        <title>Algal genomes reveal evolutionary mosaicism and the fate of nucleomorphs.</title>
        <authorList>
            <consortium name="DOE Joint Genome Institute"/>
            <person name="Curtis B.A."/>
            <person name="Tanifuji G."/>
            <person name="Burki F."/>
            <person name="Gruber A."/>
            <person name="Irimia M."/>
            <person name="Maruyama S."/>
            <person name="Arias M.C."/>
            <person name="Ball S.G."/>
            <person name="Gile G.H."/>
            <person name="Hirakawa Y."/>
            <person name="Hopkins J.F."/>
            <person name="Kuo A."/>
            <person name="Rensing S.A."/>
            <person name="Schmutz J."/>
            <person name="Symeonidi A."/>
            <person name="Elias M."/>
            <person name="Eveleigh R.J."/>
            <person name="Herman E.K."/>
            <person name="Klute M.J."/>
            <person name="Nakayama T."/>
            <person name="Obornik M."/>
            <person name="Reyes-Prieto A."/>
            <person name="Armbrust E.V."/>
            <person name="Aves S.J."/>
            <person name="Beiko R.G."/>
            <person name="Coutinho P."/>
            <person name="Dacks J.B."/>
            <person name="Durnford D.G."/>
            <person name="Fast N.M."/>
            <person name="Green B.R."/>
            <person name="Grisdale C.J."/>
            <person name="Hempel F."/>
            <person name="Henrissat B."/>
            <person name="Hoppner M.P."/>
            <person name="Ishida K."/>
            <person name="Kim E."/>
            <person name="Koreny L."/>
            <person name="Kroth P.G."/>
            <person name="Liu Y."/>
            <person name="Malik S.B."/>
            <person name="Maier U.G."/>
            <person name="McRose D."/>
            <person name="Mock T."/>
            <person name="Neilson J.A."/>
            <person name="Onodera N.T."/>
            <person name="Poole A.M."/>
            <person name="Pritham E.J."/>
            <person name="Richards T.A."/>
            <person name="Rocap G."/>
            <person name="Roy S.W."/>
            <person name="Sarai C."/>
            <person name="Schaack S."/>
            <person name="Shirato S."/>
            <person name="Slamovits C.H."/>
            <person name="Spencer D.F."/>
            <person name="Suzuki S."/>
            <person name="Worden A.Z."/>
            <person name="Zauner S."/>
            <person name="Barry K."/>
            <person name="Bell C."/>
            <person name="Bharti A.K."/>
            <person name="Crow J.A."/>
            <person name="Grimwood J."/>
            <person name="Kramer R."/>
            <person name="Lindquist E."/>
            <person name="Lucas S."/>
            <person name="Salamov A."/>
            <person name="McFadden G.I."/>
            <person name="Lane C.E."/>
            <person name="Keeling P.J."/>
            <person name="Gray M.W."/>
            <person name="Grigoriev I.V."/>
            <person name="Archibald J.M."/>
        </authorList>
    </citation>
    <scope>NUCLEOTIDE SEQUENCE</scope>
    <source>
        <strain evidence="3 5">CCMP2712</strain>
    </source>
</reference>
<evidence type="ECO:0000313" key="3">
    <source>
        <dbReference type="EMBL" id="EKX48303.1"/>
    </source>
</evidence>
<feature type="region of interest" description="Disordered" evidence="1">
    <location>
        <begin position="106"/>
        <end position="168"/>
    </location>
</feature>
<dbReference type="InterPro" id="IPR001478">
    <property type="entry name" value="PDZ"/>
</dbReference>
<feature type="compositionally biased region" description="Polar residues" evidence="1">
    <location>
        <begin position="133"/>
        <end position="146"/>
    </location>
</feature>
<dbReference type="Gene3D" id="2.30.42.10">
    <property type="match status" value="1"/>
</dbReference>
<dbReference type="InterPro" id="IPR036034">
    <property type="entry name" value="PDZ_sf"/>
</dbReference>
<dbReference type="SMART" id="SM00228">
    <property type="entry name" value="PDZ"/>
    <property type="match status" value="1"/>
</dbReference>
<protein>
    <recommendedName>
        <fullName evidence="2">PDZ domain-containing protein</fullName>
    </recommendedName>
</protein>